<feature type="domain" description="CCHC-type" evidence="3">
    <location>
        <begin position="350"/>
        <end position="365"/>
    </location>
</feature>
<evidence type="ECO:0000256" key="1">
    <source>
        <dbReference type="PROSITE-ProRule" id="PRU00047"/>
    </source>
</evidence>
<accession>A0A6J1QN25</accession>
<evidence type="ECO:0000313" key="4">
    <source>
        <dbReference type="Proteomes" id="UP000504618"/>
    </source>
</evidence>
<keyword evidence="1" id="KW-0863">Zinc-finger</keyword>
<evidence type="ECO:0000313" key="5">
    <source>
        <dbReference type="RefSeq" id="XP_024881955.1"/>
    </source>
</evidence>
<dbReference type="GO" id="GO:0071897">
    <property type="term" value="P:DNA biosynthetic process"/>
    <property type="evidence" value="ECO:0007669"/>
    <property type="project" value="UniProtKB-ARBA"/>
</dbReference>
<dbReference type="InterPro" id="IPR008042">
    <property type="entry name" value="Retrotrans_Pao"/>
</dbReference>
<protein>
    <submittedName>
        <fullName evidence="5">Uncharacterized protein LOC112461105</fullName>
    </submittedName>
</protein>
<keyword evidence="4" id="KW-1185">Reference proteome</keyword>
<dbReference type="GeneID" id="112461105"/>
<dbReference type="SUPFAM" id="SSF57756">
    <property type="entry name" value="Retrovirus zinc finger-like domains"/>
    <property type="match status" value="1"/>
</dbReference>
<dbReference type="SMART" id="SM00343">
    <property type="entry name" value="ZnF_C2HC"/>
    <property type="match status" value="1"/>
</dbReference>
<dbReference type="Pfam" id="PF05380">
    <property type="entry name" value="Peptidase_A17"/>
    <property type="match status" value="1"/>
</dbReference>
<proteinExistence type="predicted"/>
<dbReference type="InterPro" id="IPR036875">
    <property type="entry name" value="Znf_CCHC_sf"/>
</dbReference>
<dbReference type="Pfam" id="PF03564">
    <property type="entry name" value="DUF1759"/>
    <property type="match status" value="1"/>
</dbReference>
<dbReference type="Proteomes" id="UP000504618">
    <property type="component" value="Unplaced"/>
</dbReference>
<evidence type="ECO:0000256" key="2">
    <source>
        <dbReference type="SAM" id="MobiDB-lite"/>
    </source>
</evidence>
<reference evidence="5" key="1">
    <citation type="submission" date="2025-08" db="UniProtKB">
        <authorList>
            <consortium name="RefSeq"/>
        </authorList>
    </citation>
    <scope>IDENTIFICATION</scope>
    <source>
        <tissue evidence="5">Whole body</tissue>
    </source>
</reference>
<dbReference type="InterPro" id="IPR043502">
    <property type="entry name" value="DNA/RNA_pol_sf"/>
</dbReference>
<evidence type="ECO:0000259" key="3">
    <source>
        <dbReference type="PROSITE" id="PS50158"/>
    </source>
</evidence>
<dbReference type="GO" id="GO:0008270">
    <property type="term" value="F:zinc ion binding"/>
    <property type="evidence" value="ECO:0007669"/>
    <property type="project" value="UniProtKB-KW"/>
</dbReference>
<sequence>MSKSKSAPSCRELCVRRMREIHDLARNASSEPTILEGFLARYPSVARIAEDFENAHLKLIQETTEFDAEDAIRADFDKMHYAVKGRYHALTGTAPGTAQAHSASHASAIKLPKITLPQFSGDLALWPSFIALYNISIHENRNVPAIEKYQYLISCLKGEALSVVKNIPLSADNYAIAYDALISRYQNKRDLADYHVDLMLKAQPLKSESAVPLRTLLSTFTENTRALNLLGFPTDAWDYLLLKFLLEKLPRSLREKFESEHRAEEIPKFTQLTKFLSDHCRVLASVSGSQNTSQKSQSTSSKNSASASSLATRTAECPVCKEQHPVAKCSRFLKLAPRERHSTAKASNLCYNCLRAGHSVNDCPSSWTCRSCKAKHHTLLHFEQNSGSANAPPDAEPPSESGTTSSQGSEPLVSMASVARSNPIVLLSTVQAEALDAHGNPFPVRILLDSASQLNFISKSCMQRGGFGRTKCHTVVLAVNDTRAAATRGRTSLVIQAQGRESTRTPVEATILLRISAPLPSSQVERRAWKHLNGLRLADPRYHRPGPIDILIGAEIFASLLRDGRRVGKKGEPDAFNSVFGWVFVGSVSTQAPGSTHSFMTLDSLDASLSRFWQLDEIPSVPPYSQENKRCEELFAQTTRRDASGRFVVSYPFKRDKPCFVGTRQVALNRFRALERRFKLDAEFKLNYNKFMQDYLNNGYMKLIERPFPVDGPVFCLPHHGVVKSDSTTTKLRVVFDASAKDLNGVSLNDVLRSGPKLQTDIVVILLRFRVGRVALTADVRQMFLRILVERGQCGYQRIVWRFSENDPILDYLMLTVTFGLTCSPFLAIACLLKLATEGKVSYPLAAAVLEESVYVDDVVASVESEREARELQRQLQALLKTAGFGLRKWASSHPSVLAGLDPELCSQSLLSFESSEDQFLKVLGLRWYPQTDDFGFQVHPLDRDCTKRTILSELARIFDPLGFLTPLTFAAKRLIQQLWVLKLEWDDRPPSEVCSRWGRYKSELPALASIRIPRTIAIANVIRREIHGFCDASEQGYGAVVYIRIVAEDGVLIRMLSAKSKVAPLKAITLPRLELCAAVLLSDLAEYIGNILRPKITIDGTYAWSDSEVALAWIRSAPHRWKTFVRNRVARIQSNTDISCWRHVDTKSNPADCCSRGLFPQELVDHQLWWTGPAWLAEFEPTPETILETDDFPEEEKSRAFVVVNPADVVNSASVVDSLLDRFSSLDKLVRIFSYCLRFVNRLKSNSPHRTLVVDQVEFHSTLLDLVKVVQSCCFAEDLDRLKRNQNCSKPLRQLAPFVDARGVLRVGGRLTHSAISHEAKHPALLPGAVAARGSTATAAPISWGLSASSSAAWRRPQGENKSSGPSAPHFGGLWEAGVKATKTHLKRVVGAQILTVEEFSTLLAQVESILNSRPLCPTSSDPHDLGVLSPGHFITLEPLVAVPYPDLDPVPIGRLDRWQLVQHMHQQFWKRWHEEYLHTLQQRPKWLKPADAISKGTLVLLKTENAPPLAWRRGRVEELHPVRTADGLLSRPLVKLCPLPMDGSPEGLAQT</sequence>
<organism evidence="4 5">
    <name type="scientific">Temnothorax curvispinosus</name>
    <dbReference type="NCBI Taxonomy" id="300111"/>
    <lineage>
        <taxon>Eukaryota</taxon>
        <taxon>Metazoa</taxon>
        <taxon>Ecdysozoa</taxon>
        <taxon>Arthropoda</taxon>
        <taxon>Hexapoda</taxon>
        <taxon>Insecta</taxon>
        <taxon>Pterygota</taxon>
        <taxon>Neoptera</taxon>
        <taxon>Endopterygota</taxon>
        <taxon>Hymenoptera</taxon>
        <taxon>Apocrita</taxon>
        <taxon>Aculeata</taxon>
        <taxon>Formicoidea</taxon>
        <taxon>Formicidae</taxon>
        <taxon>Myrmicinae</taxon>
        <taxon>Temnothorax</taxon>
    </lineage>
</organism>
<dbReference type="GO" id="GO:0003676">
    <property type="term" value="F:nucleic acid binding"/>
    <property type="evidence" value="ECO:0007669"/>
    <property type="project" value="InterPro"/>
</dbReference>
<dbReference type="PANTHER" id="PTHR47331">
    <property type="entry name" value="PHD-TYPE DOMAIN-CONTAINING PROTEIN"/>
    <property type="match status" value="1"/>
</dbReference>
<dbReference type="Pfam" id="PF18701">
    <property type="entry name" value="DUF5641"/>
    <property type="match status" value="1"/>
</dbReference>
<name>A0A6J1QN25_9HYME</name>
<gene>
    <name evidence="5" type="primary">LOC112461105</name>
</gene>
<dbReference type="OrthoDB" id="8123403at2759"/>
<dbReference type="RefSeq" id="XP_024881955.1">
    <property type="nucleotide sequence ID" value="XM_025026187.1"/>
</dbReference>
<dbReference type="SUPFAM" id="SSF56672">
    <property type="entry name" value="DNA/RNA polymerases"/>
    <property type="match status" value="1"/>
</dbReference>
<feature type="region of interest" description="Disordered" evidence="2">
    <location>
        <begin position="384"/>
        <end position="412"/>
    </location>
</feature>
<dbReference type="InterPro" id="IPR001878">
    <property type="entry name" value="Znf_CCHC"/>
</dbReference>
<dbReference type="Gene3D" id="3.30.420.10">
    <property type="entry name" value="Ribonuclease H-like superfamily/Ribonuclease H"/>
    <property type="match status" value="1"/>
</dbReference>
<dbReference type="CDD" id="cd01644">
    <property type="entry name" value="RT_pepA17"/>
    <property type="match status" value="1"/>
</dbReference>
<dbReference type="InterPro" id="IPR036397">
    <property type="entry name" value="RNaseH_sf"/>
</dbReference>
<dbReference type="InterPro" id="IPR005312">
    <property type="entry name" value="DUF1759"/>
</dbReference>
<dbReference type="PROSITE" id="PS50158">
    <property type="entry name" value="ZF_CCHC"/>
    <property type="match status" value="1"/>
</dbReference>
<feature type="compositionally biased region" description="Low complexity" evidence="2">
    <location>
        <begin position="398"/>
        <end position="411"/>
    </location>
</feature>
<dbReference type="InterPro" id="IPR040676">
    <property type="entry name" value="DUF5641"/>
</dbReference>
<dbReference type="PANTHER" id="PTHR47331:SF1">
    <property type="entry name" value="GAG-LIKE PROTEIN"/>
    <property type="match status" value="1"/>
</dbReference>
<keyword evidence="1" id="KW-0862">Zinc</keyword>
<keyword evidence="1" id="KW-0479">Metal-binding</keyword>